<keyword evidence="2" id="KW-1185">Reference proteome</keyword>
<comment type="caution">
    <text evidence="1">The sequence shown here is derived from an EMBL/GenBank/DDBJ whole genome shotgun (WGS) entry which is preliminary data.</text>
</comment>
<dbReference type="Proteomes" id="UP001460270">
    <property type="component" value="Unassembled WGS sequence"/>
</dbReference>
<sequence length="161" mass="18009">MDRERGEREREREILLVLGPSSVVPAPGTTQYLLSLSRVALSASVEHPELWDDQNAPQLLQHLLSSPCYEVRALALDTLLKRLQQEGTDRGAQGLDQTTLSHLTGRLLHETHPHCLSKEHTLLSSKTKAIATVVKTLCERTQIKSKVKEKQFLLGVEESNI</sequence>
<dbReference type="AlphaFoldDB" id="A0AAW0NLW8"/>
<organism evidence="1 2">
    <name type="scientific">Mugilogobius chulae</name>
    <name type="common">yellowstripe goby</name>
    <dbReference type="NCBI Taxonomy" id="88201"/>
    <lineage>
        <taxon>Eukaryota</taxon>
        <taxon>Metazoa</taxon>
        <taxon>Chordata</taxon>
        <taxon>Craniata</taxon>
        <taxon>Vertebrata</taxon>
        <taxon>Euteleostomi</taxon>
        <taxon>Actinopterygii</taxon>
        <taxon>Neopterygii</taxon>
        <taxon>Teleostei</taxon>
        <taxon>Neoteleostei</taxon>
        <taxon>Acanthomorphata</taxon>
        <taxon>Gobiaria</taxon>
        <taxon>Gobiiformes</taxon>
        <taxon>Gobioidei</taxon>
        <taxon>Gobiidae</taxon>
        <taxon>Gobionellinae</taxon>
        <taxon>Mugilogobius</taxon>
    </lineage>
</organism>
<accession>A0AAW0NLW8</accession>
<dbReference type="EMBL" id="JBBPFD010000013">
    <property type="protein sequence ID" value="KAK7901249.1"/>
    <property type="molecule type" value="Genomic_DNA"/>
</dbReference>
<gene>
    <name evidence="1" type="ORF">WMY93_018018</name>
</gene>
<name>A0AAW0NLW8_9GOBI</name>
<evidence type="ECO:0000313" key="1">
    <source>
        <dbReference type="EMBL" id="KAK7901249.1"/>
    </source>
</evidence>
<proteinExistence type="predicted"/>
<evidence type="ECO:0000313" key="2">
    <source>
        <dbReference type="Proteomes" id="UP001460270"/>
    </source>
</evidence>
<reference evidence="2" key="1">
    <citation type="submission" date="2024-04" db="EMBL/GenBank/DDBJ databases">
        <title>Salinicola lusitanus LLJ914,a marine bacterium isolated from the Okinawa Trough.</title>
        <authorList>
            <person name="Li J."/>
        </authorList>
    </citation>
    <scope>NUCLEOTIDE SEQUENCE [LARGE SCALE GENOMIC DNA]</scope>
</reference>
<protein>
    <submittedName>
        <fullName evidence="1">Uncharacterized protein</fullName>
    </submittedName>
</protein>